<keyword evidence="3" id="KW-1185">Reference proteome</keyword>
<proteinExistence type="predicted"/>
<feature type="compositionally biased region" description="Basic residues" evidence="1">
    <location>
        <begin position="467"/>
        <end position="476"/>
    </location>
</feature>
<feature type="compositionally biased region" description="Polar residues" evidence="1">
    <location>
        <begin position="171"/>
        <end position="191"/>
    </location>
</feature>
<feature type="compositionally biased region" description="Low complexity" evidence="1">
    <location>
        <begin position="571"/>
        <end position="587"/>
    </location>
</feature>
<feature type="compositionally biased region" description="Polar residues" evidence="1">
    <location>
        <begin position="453"/>
        <end position="463"/>
    </location>
</feature>
<feature type="compositionally biased region" description="Polar residues" evidence="1">
    <location>
        <begin position="643"/>
        <end position="657"/>
    </location>
</feature>
<evidence type="ECO:0000313" key="2">
    <source>
        <dbReference type="EMBL" id="KOX76077.1"/>
    </source>
</evidence>
<feature type="compositionally biased region" description="Basic residues" evidence="1">
    <location>
        <begin position="111"/>
        <end position="120"/>
    </location>
</feature>
<feature type="region of interest" description="Disordered" evidence="1">
    <location>
        <begin position="99"/>
        <end position="130"/>
    </location>
</feature>
<feature type="region of interest" description="Disordered" evidence="1">
    <location>
        <begin position="144"/>
        <end position="229"/>
    </location>
</feature>
<feature type="region of interest" description="Disordered" evidence="1">
    <location>
        <begin position="446"/>
        <end position="486"/>
    </location>
</feature>
<feature type="region of interest" description="Disordered" evidence="1">
    <location>
        <begin position="267"/>
        <end position="295"/>
    </location>
</feature>
<dbReference type="OrthoDB" id="10009287at2759"/>
<reference evidence="2 3" key="1">
    <citation type="submission" date="2015-07" db="EMBL/GenBank/DDBJ databases">
        <title>The genome of Melipona quadrifasciata.</title>
        <authorList>
            <person name="Pan H."/>
            <person name="Kapheim K."/>
        </authorList>
    </citation>
    <scope>NUCLEOTIDE SEQUENCE [LARGE SCALE GENOMIC DNA]</scope>
    <source>
        <strain evidence="2">0111107301</strain>
        <tissue evidence="2">Whole body</tissue>
    </source>
</reference>
<accession>A0A0M9A2U0</accession>
<feature type="region of interest" description="Disordered" evidence="1">
    <location>
        <begin position="309"/>
        <end position="343"/>
    </location>
</feature>
<dbReference type="STRING" id="166423.A0A0M9A2U0"/>
<feature type="compositionally biased region" description="Basic and acidic residues" evidence="1">
    <location>
        <begin position="561"/>
        <end position="570"/>
    </location>
</feature>
<feature type="compositionally biased region" description="Polar residues" evidence="1">
    <location>
        <begin position="328"/>
        <end position="338"/>
    </location>
</feature>
<evidence type="ECO:0000256" key="1">
    <source>
        <dbReference type="SAM" id="MobiDB-lite"/>
    </source>
</evidence>
<sequence length="668" mass="72764">MDTFMVSERCNCHYTSVHILKIAHDIAVTMNWGGGGLVQHLKKSYSLSDLTGEKEDENRNTPHMHDETDMEGYWPITALIIFANSTANDVNRSSFYGKASEDKQIVEPRRREHVGRRGYSPRRTQSSSNRVELYFSEVDVDVRQPRSREPTASLTNIRSSDDISSGYSSGEALQSSRTSQGDSLVRTSSVGARTRAKPRSATKKTPEDSGEDSDSVDPPSSKNVSFPTPLNLVTPEQALEILLLLSQNSNVADHIKFDRGSLVAGNDDLLKSTSQSGPELEKKESTETVDNSSSEPVLAAEIRMIQCVETRTDPKSTNDVEQAEGTAENRTSMEAQSAETEEGIKTVVGAESATSDEASLEKSARTATDELCQDKFEELKQLLNDAHKAVNNIVHTQENLRRSDASIAETSSRKETSSQNVDAIGGEVIRKIVATDGTVEISPESGSCMDVWTTPSVSRSNSDSHGRAGKYNKKPAPKAPLTKSEEDLNCETDAQSALKATLVIKTGTLKTFSNTSVTKDVFIAHAGDAKSKASKKSKRQRTKEGFSKLLTIPKNIFHGAFSKEPRRGEDSCSNVSAPDSSSNSVESQEAIVELAPKLSSSDQEINAQSDDKSENDSTNSSGSYVLALGDDKQKLEAKKDVETTSVASQIREMSQSPRIGKRLESDIF</sequence>
<dbReference type="AlphaFoldDB" id="A0A0M9A2U0"/>
<gene>
    <name evidence="2" type="ORF">WN51_11792</name>
</gene>
<protein>
    <submittedName>
        <fullName evidence="2">Uncharacterized protein</fullName>
    </submittedName>
</protein>
<name>A0A0M9A2U0_9HYME</name>
<feature type="compositionally biased region" description="Basic and acidic residues" evidence="1">
    <location>
        <begin position="99"/>
        <end position="110"/>
    </location>
</feature>
<evidence type="ECO:0000313" key="3">
    <source>
        <dbReference type="Proteomes" id="UP000053105"/>
    </source>
</evidence>
<dbReference type="EMBL" id="KQ435753">
    <property type="protein sequence ID" value="KOX76077.1"/>
    <property type="molecule type" value="Genomic_DNA"/>
</dbReference>
<dbReference type="Proteomes" id="UP000053105">
    <property type="component" value="Unassembled WGS sequence"/>
</dbReference>
<feature type="compositionally biased region" description="Polar residues" evidence="1">
    <location>
        <begin position="598"/>
        <end position="608"/>
    </location>
</feature>
<feature type="compositionally biased region" description="Polar residues" evidence="1">
    <location>
        <begin position="218"/>
        <end position="228"/>
    </location>
</feature>
<organism evidence="2 3">
    <name type="scientific">Melipona quadrifasciata</name>
    <dbReference type="NCBI Taxonomy" id="166423"/>
    <lineage>
        <taxon>Eukaryota</taxon>
        <taxon>Metazoa</taxon>
        <taxon>Ecdysozoa</taxon>
        <taxon>Arthropoda</taxon>
        <taxon>Hexapoda</taxon>
        <taxon>Insecta</taxon>
        <taxon>Pterygota</taxon>
        <taxon>Neoptera</taxon>
        <taxon>Endopterygota</taxon>
        <taxon>Hymenoptera</taxon>
        <taxon>Apocrita</taxon>
        <taxon>Aculeata</taxon>
        <taxon>Apoidea</taxon>
        <taxon>Anthophila</taxon>
        <taxon>Apidae</taxon>
        <taxon>Melipona</taxon>
    </lineage>
</organism>
<feature type="compositionally biased region" description="Basic and acidic residues" evidence="1">
    <location>
        <begin position="629"/>
        <end position="642"/>
    </location>
</feature>
<feature type="region of interest" description="Disordered" evidence="1">
    <location>
        <begin position="560"/>
        <end position="668"/>
    </location>
</feature>